<evidence type="ECO:0000313" key="2">
    <source>
        <dbReference type="EMBL" id="THD73407.1"/>
    </source>
</evidence>
<organism evidence="2 3">
    <name type="scientific">Thalassobius vesicularis</name>
    <dbReference type="NCBI Taxonomy" id="1294297"/>
    <lineage>
        <taxon>Bacteria</taxon>
        <taxon>Pseudomonadati</taxon>
        <taxon>Pseudomonadota</taxon>
        <taxon>Alphaproteobacteria</taxon>
        <taxon>Rhodobacterales</taxon>
        <taxon>Roseobacteraceae</taxon>
        <taxon>Thalassovita</taxon>
    </lineage>
</organism>
<dbReference type="AlphaFoldDB" id="A0A4S3M9U7"/>
<reference evidence="2 3" key="1">
    <citation type="submission" date="2019-04" db="EMBL/GenBank/DDBJ databases">
        <title>Draft genome sequence of Youngimonas vesicularis.</title>
        <authorList>
            <person name="Hameed A."/>
        </authorList>
    </citation>
    <scope>NUCLEOTIDE SEQUENCE [LARGE SCALE GENOMIC DNA]</scope>
    <source>
        <strain evidence="2 3">CC-AMW-E</strain>
    </source>
</reference>
<dbReference type="SUPFAM" id="SSF51294">
    <property type="entry name" value="Hedgehog/intein (Hint) domain"/>
    <property type="match status" value="1"/>
</dbReference>
<proteinExistence type="predicted"/>
<gene>
    <name evidence="2" type="ORF">E7681_11975</name>
</gene>
<name>A0A4S3M9U7_9RHOB</name>
<dbReference type="InterPro" id="IPR028992">
    <property type="entry name" value="Hedgehog/Intein_dom"/>
</dbReference>
<feature type="domain" description="Hint" evidence="1">
    <location>
        <begin position="143"/>
        <end position="252"/>
    </location>
</feature>
<dbReference type="InterPro" id="IPR036844">
    <property type="entry name" value="Hint_dom_sf"/>
</dbReference>
<sequence length="334" mass="35859">MSKPSRTTLSLNVLPAARLRVEHGANLGDALSVADDLIPDDTYGLADGPMLSLSLIPDGAGRFRIAQDSATGTPGAALVLDSCLTMMSPDGRTSELLVLVELDEGHIGAIYALPLAGLASKTDYLLVGIERDAIAARLAQVACVSFSRGTHVTLATGEQRRVEDLRVGDRILTRDDGPQELRWIGQSTIRAEGDLAPVRIAAGTLHNTEALVVSPDHRLFIYQRSDQLGAGRAEVLVRARHLVNGDSVRRLEGGFVDYFQLLFDRHQIIFAEGIATETLLLDDTTSPALPDDLAARLLDGGQHHDARDHQDLEVGEAIACRADVVSLLRRATTG</sequence>
<evidence type="ECO:0000313" key="3">
    <source>
        <dbReference type="Proteomes" id="UP000306113"/>
    </source>
</evidence>
<dbReference type="EMBL" id="SSMD01000005">
    <property type="protein sequence ID" value="THD73407.1"/>
    <property type="molecule type" value="Genomic_DNA"/>
</dbReference>
<dbReference type="Proteomes" id="UP000306113">
    <property type="component" value="Unassembled WGS sequence"/>
</dbReference>
<evidence type="ECO:0000259" key="1">
    <source>
        <dbReference type="SMART" id="SM00306"/>
    </source>
</evidence>
<dbReference type="Pfam" id="PF13403">
    <property type="entry name" value="Hint_2"/>
    <property type="match status" value="1"/>
</dbReference>
<dbReference type="InterPro" id="IPR003587">
    <property type="entry name" value="Hint_dom_N"/>
</dbReference>
<keyword evidence="3" id="KW-1185">Reference proteome</keyword>
<dbReference type="OrthoDB" id="6305173at2"/>
<dbReference type="Gene3D" id="2.170.16.10">
    <property type="entry name" value="Hedgehog/Intein (Hint) domain"/>
    <property type="match status" value="1"/>
</dbReference>
<comment type="caution">
    <text evidence="2">The sequence shown here is derived from an EMBL/GenBank/DDBJ whole genome shotgun (WGS) entry which is preliminary data.</text>
</comment>
<accession>A0A4S3M9U7</accession>
<protein>
    <submittedName>
        <fullName evidence="2">Hint domain-containing protein</fullName>
    </submittedName>
</protein>
<dbReference type="SMART" id="SM00306">
    <property type="entry name" value="HintN"/>
    <property type="match status" value="1"/>
</dbReference>
<dbReference type="RefSeq" id="WP_136339537.1">
    <property type="nucleotide sequence ID" value="NZ_SSMD01000005.1"/>
</dbReference>
<dbReference type="CDD" id="cd00081">
    <property type="entry name" value="Hint"/>
    <property type="match status" value="1"/>
</dbReference>